<dbReference type="Proteomes" id="UP000481153">
    <property type="component" value="Unassembled WGS sequence"/>
</dbReference>
<keyword evidence="3" id="KW-1185">Reference proteome</keyword>
<dbReference type="EMBL" id="VJMJ01000368">
    <property type="protein sequence ID" value="KAF0721739.1"/>
    <property type="molecule type" value="Genomic_DNA"/>
</dbReference>
<feature type="signal peptide" evidence="1">
    <location>
        <begin position="1"/>
        <end position="17"/>
    </location>
</feature>
<keyword evidence="1" id="KW-0732">Signal</keyword>
<evidence type="ECO:0008006" key="4">
    <source>
        <dbReference type="Google" id="ProtNLM"/>
    </source>
</evidence>
<dbReference type="VEuPathDB" id="FungiDB:AeMF1_013856"/>
<feature type="chain" id="PRO_5026349029" description="RxLR effector protein" evidence="1">
    <location>
        <begin position="18"/>
        <end position="112"/>
    </location>
</feature>
<gene>
    <name evidence="2" type="ORF">Ae201684_018954</name>
</gene>
<proteinExistence type="predicted"/>
<dbReference type="AlphaFoldDB" id="A0A6G0W438"/>
<name>A0A6G0W438_9STRA</name>
<organism evidence="2 3">
    <name type="scientific">Aphanomyces euteiches</name>
    <dbReference type="NCBI Taxonomy" id="100861"/>
    <lineage>
        <taxon>Eukaryota</taxon>
        <taxon>Sar</taxon>
        <taxon>Stramenopiles</taxon>
        <taxon>Oomycota</taxon>
        <taxon>Saprolegniomycetes</taxon>
        <taxon>Saprolegniales</taxon>
        <taxon>Verrucalvaceae</taxon>
        <taxon>Aphanomyces</taxon>
    </lineage>
</organism>
<protein>
    <recommendedName>
        <fullName evidence="4">RxLR effector protein</fullName>
    </recommendedName>
</protein>
<evidence type="ECO:0000256" key="1">
    <source>
        <dbReference type="SAM" id="SignalP"/>
    </source>
</evidence>
<accession>A0A6G0W438</accession>
<evidence type="ECO:0000313" key="2">
    <source>
        <dbReference type="EMBL" id="KAF0721739.1"/>
    </source>
</evidence>
<comment type="caution">
    <text evidence="2">The sequence shown here is derived from an EMBL/GenBank/DDBJ whole genome shotgun (WGS) entry which is preliminary data.</text>
</comment>
<reference evidence="2 3" key="1">
    <citation type="submission" date="2019-07" db="EMBL/GenBank/DDBJ databases">
        <title>Genomics analysis of Aphanomyces spp. identifies a new class of oomycete effector associated with host adaptation.</title>
        <authorList>
            <person name="Gaulin E."/>
        </authorList>
    </citation>
    <scope>NUCLEOTIDE SEQUENCE [LARGE SCALE GENOMIC DNA]</scope>
    <source>
        <strain evidence="2 3">ATCC 201684</strain>
    </source>
</reference>
<sequence length="112" mass="12364">MRLLLAVLCALIALTAAGVRNRNMDILPTIKEDKEMKVTGRKQKPPKQNPFAPKDVFDVKTSNNLWKPKKSFGDRVRDTAAKLTSCVGACFKGRKGSLERVSGGQVGRRSHL</sequence>
<evidence type="ECO:0000313" key="3">
    <source>
        <dbReference type="Proteomes" id="UP000481153"/>
    </source>
</evidence>